<organism evidence="2 3">
    <name type="scientific">Streptomyces ruber</name>
    <dbReference type="NCBI Taxonomy" id="83378"/>
    <lineage>
        <taxon>Bacteria</taxon>
        <taxon>Bacillati</taxon>
        <taxon>Actinomycetota</taxon>
        <taxon>Actinomycetes</taxon>
        <taxon>Kitasatosporales</taxon>
        <taxon>Streptomycetaceae</taxon>
        <taxon>Streptomyces</taxon>
    </lineage>
</organism>
<gene>
    <name evidence="2" type="ORF">GCM10010145_44570</name>
</gene>
<reference evidence="2" key="1">
    <citation type="journal article" date="2014" name="Int. J. Syst. Evol. Microbiol.">
        <title>Complete genome sequence of Corynebacterium casei LMG S-19264T (=DSM 44701T), isolated from a smear-ripened cheese.</title>
        <authorList>
            <consortium name="US DOE Joint Genome Institute (JGI-PGF)"/>
            <person name="Walter F."/>
            <person name="Albersmeier A."/>
            <person name="Kalinowski J."/>
            <person name="Ruckert C."/>
        </authorList>
    </citation>
    <scope>NUCLEOTIDE SEQUENCE</scope>
    <source>
        <strain evidence="2">JCM 3131</strain>
    </source>
</reference>
<evidence type="ECO:0000313" key="2">
    <source>
        <dbReference type="EMBL" id="GGQ69865.1"/>
    </source>
</evidence>
<dbReference type="AlphaFoldDB" id="A0A918EW00"/>
<name>A0A918EW00_9ACTN</name>
<sequence>MPPTARHSAAVAARASPKSPSDRSRAQVTRISASCMEPACPSAATRSRSISAPRSGRPSRRAPIREGVRAGSRSRASSPYRPSMLRASVAFSRASCGYGEDSSASYAAMPSSGSMEARPALVIRRW</sequence>
<feature type="compositionally biased region" description="Low complexity" evidence="1">
    <location>
        <begin position="69"/>
        <end position="81"/>
    </location>
</feature>
<accession>A0A918EW00</accession>
<proteinExistence type="predicted"/>
<protein>
    <submittedName>
        <fullName evidence="2">Uncharacterized protein</fullName>
    </submittedName>
</protein>
<feature type="compositionally biased region" description="Low complexity" evidence="1">
    <location>
        <begin position="46"/>
        <end position="56"/>
    </location>
</feature>
<feature type="region of interest" description="Disordered" evidence="1">
    <location>
        <begin position="1"/>
        <end position="81"/>
    </location>
</feature>
<reference evidence="2" key="2">
    <citation type="submission" date="2020-09" db="EMBL/GenBank/DDBJ databases">
        <authorList>
            <person name="Sun Q."/>
            <person name="Ohkuma M."/>
        </authorList>
    </citation>
    <scope>NUCLEOTIDE SEQUENCE</scope>
    <source>
        <strain evidence="2">JCM 3131</strain>
    </source>
</reference>
<evidence type="ECO:0000256" key="1">
    <source>
        <dbReference type="SAM" id="MobiDB-lite"/>
    </source>
</evidence>
<dbReference type="EMBL" id="BMQK01000010">
    <property type="protein sequence ID" value="GGQ69865.1"/>
    <property type="molecule type" value="Genomic_DNA"/>
</dbReference>
<feature type="compositionally biased region" description="Low complexity" evidence="1">
    <location>
        <begin position="1"/>
        <end position="19"/>
    </location>
</feature>
<keyword evidence="3" id="KW-1185">Reference proteome</keyword>
<comment type="caution">
    <text evidence="2">The sequence shown here is derived from an EMBL/GenBank/DDBJ whole genome shotgun (WGS) entry which is preliminary data.</text>
</comment>
<evidence type="ECO:0000313" key="3">
    <source>
        <dbReference type="Proteomes" id="UP000620156"/>
    </source>
</evidence>
<dbReference type="Proteomes" id="UP000620156">
    <property type="component" value="Unassembled WGS sequence"/>
</dbReference>